<dbReference type="EMBL" id="BAABQM010000001">
    <property type="protein sequence ID" value="GAA5414347.1"/>
    <property type="molecule type" value="Genomic_DNA"/>
</dbReference>
<accession>A0ABP9U8E3</accession>
<keyword evidence="8 9" id="KW-0862">Zinc</keyword>
<evidence type="ECO:0000256" key="1">
    <source>
        <dbReference type="ARBA" id="ARBA00010875"/>
    </source>
</evidence>
<keyword evidence="7 9" id="KW-0378">Hydrolase</keyword>
<comment type="caution">
    <text evidence="10">The sequence shown here is derived from an EMBL/GenBank/DDBJ whole genome shotgun (WGS) entry which is preliminary data.</text>
</comment>
<dbReference type="SUPFAM" id="SSF55486">
    <property type="entry name" value="Metalloproteases ('zincins'), catalytic domain"/>
    <property type="match status" value="1"/>
</dbReference>
<feature type="binding site" evidence="9">
    <location>
        <position position="123"/>
    </location>
    <ligand>
        <name>Zn(2+)</name>
        <dbReference type="ChEBI" id="CHEBI:29105"/>
        <note>catalytic</note>
    </ligand>
</feature>
<sequence length="147" mass="17515">MFEFNLDYTQYGKKLYRYKKDLQSVAAAVYQELKLDGPIYFDCTFVDLDEIHVINREKRNVDRPTDVISFAFWDGGIKTPLLGELYICYEKVKMQAEEYGHSFRRELCFLFLHGLLHMLGYDHMEKADEEIMFGLQNKILDQLHINR</sequence>
<feature type="binding site" evidence="9">
    <location>
        <position position="117"/>
    </location>
    <ligand>
        <name>Zn(2+)</name>
        <dbReference type="ChEBI" id="CHEBI:29105"/>
        <note>catalytic</note>
    </ligand>
</feature>
<dbReference type="RefSeq" id="WP_353289512.1">
    <property type="nucleotide sequence ID" value="NZ_BAABQM010000001.1"/>
</dbReference>
<dbReference type="PANTHER" id="PTHR46986">
    <property type="entry name" value="ENDORIBONUCLEASE YBEY, CHLOROPLASTIC"/>
    <property type="match status" value="1"/>
</dbReference>
<feature type="binding site" evidence="9">
    <location>
        <position position="113"/>
    </location>
    <ligand>
        <name>Zn(2+)</name>
        <dbReference type="ChEBI" id="CHEBI:29105"/>
        <note>catalytic</note>
    </ligand>
</feature>
<organism evidence="10 11">
    <name type="scientific">Ureaplasma ceti</name>
    <dbReference type="NCBI Taxonomy" id="3119530"/>
    <lineage>
        <taxon>Bacteria</taxon>
        <taxon>Bacillati</taxon>
        <taxon>Mycoplasmatota</taxon>
        <taxon>Mycoplasmoidales</taxon>
        <taxon>Mycoplasmoidaceae</taxon>
        <taxon>Ureaplasma</taxon>
    </lineage>
</organism>
<evidence type="ECO:0000256" key="4">
    <source>
        <dbReference type="ARBA" id="ARBA00022722"/>
    </source>
</evidence>
<reference evidence="10" key="1">
    <citation type="submission" date="2024-02" db="EMBL/GenBank/DDBJ databases">
        <title>Draft genome sequence of new strains in genus Ureaplasma.</title>
        <authorList>
            <person name="Nakajima Y."/>
            <person name="Segawa T."/>
        </authorList>
    </citation>
    <scope>NUCLEOTIDE SEQUENCE [LARGE SCALE GENOMIC DNA]</scope>
    <source>
        <strain evidence="10">OM1</strain>
    </source>
</reference>
<evidence type="ECO:0000256" key="8">
    <source>
        <dbReference type="ARBA" id="ARBA00022833"/>
    </source>
</evidence>
<comment type="cofactor">
    <cofactor evidence="9">
        <name>Zn(2+)</name>
        <dbReference type="ChEBI" id="CHEBI:29105"/>
    </cofactor>
    <text evidence="9">Binds 1 zinc ion.</text>
</comment>
<evidence type="ECO:0000256" key="2">
    <source>
        <dbReference type="ARBA" id="ARBA00022517"/>
    </source>
</evidence>
<dbReference type="PANTHER" id="PTHR46986:SF1">
    <property type="entry name" value="ENDORIBONUCLEASE YBEY, CHLOROPLASTIC"/>
    <property type="match status" value="1"/>
</dbReference>
<keyword evidence="5 9" id="KW-0479">Metal-binding</keyword>
<dbReference type="Pfam" id="PF02130">
    <property type="entry name" value="YbeY"/>
    <property type="match status" value="1"/>
</dbReference>
<evidence type="ECO:0000256" key="5">
    <source>
        <dbReference type="ARBA" id="ARBA00022723"/>
    </source>
</evidence>
<dbReference type="InterPro" id="IPR002036">
    <property type="entry name" value="YbeY"/>
</dbReference>
<evidence type="ECO:0000313" key="10">
    <source>
        <dbReference type="EMBL" id="GAA5414347.1"/>
    </source>
</evidence>
<keyword evidence="3 9" id="KW-0698">rRNA processing</keyword>
<comment type="subcellular location">
    <subcellularLocation>
        <location evidence="9">Cytoplasm</location>
    </subcellularLocation>
</comment>
<protein>
    <recommendedName>
        <fullName evidence="9">Endoribonuclease YbeY</fullName>
        <ecNumber evidence="9">3.1.-.-</ecNumber>
    </recommendedName>
</protein>
<name>A0ABP9U8E3_9BACT</name>
<dbReference type="HAMAP" id="MF_00009">
    <property type="entry name" value="Endoribonucl_YbeY"/>
    <property type="match status" value="1"/>
</dbReference>
<dbReference type="Proteomes" id="UP001449582">
    <property type="component" value="Unassembled WGS sequence"/>
</dbReference>
<keyword evidence="4 9" id="KW-0540">Nuclease</keyword>
<keyword evidence="6 9" id="KW-0255">Endonuclease</keyword>
<keyword evidence="11" id="KW-1185">Reference proteome</keyword>
<dbReference type="NCBIfam" id="TIGR00043">
    <property type="entry name" value="rRNA maturation RNase YbeY"/>
    <property type="match status" value="1"/>
</dbReference>
<evidence type="ECO:0000256" key="7">
    <source>
        <dbReference type="ARBA" id="ARBA00022801"/>
    </source>
</evidence>
<evidence type="ECO:0000313" key="11">
    <source>
        <dbReference type="Proteomes" id="UP001449582"/>
    </source>
</evidence>
<dbReference type="Gene3D" id="3.40.390.30">
    <property type="entry name" value="Metalloproteases ('zincins'), catalytic domain"/>
    <property type="match status" value="1"/>
</dbReference>
<dbReference type="InterPro" id="IPR023091">
    <property type="entry name" value="MetalPrtase_cat_dom_sf_prd"/>
</dbReference>
<dbReference type="EC" id="3.1.-.-" evidence="9"/>
<proteinExistence type="inferred from homology"/>
<gene>
    <name evidence="9 10" type="primary">ybeY</name>
    <name evidence="10" type="ORF">UREOM_0580</name>
</gene>
<evidence type="ECO:0000256" key="6">
    <source>
        <dbReference type="ARBA" id="ARBA00022759"/>
    </source>
</evidence>
<evidence type="ECO:0000256" key="9">
    <source>
        <dbReference type="HAMAP-Rule" id="MF_00009"/>
    </source>
</evidence>
<evidence type="ECO:0000256" key="3">
    <source>
        <dbReference type="ARBA" id="ARBA00022552"/>
    </source>
</evidence>
<comment type="similarity">
    <text evidence="1 9">Belongs to the endoribonuclease YbeY family.</text>
</comment>
<keyword evidence="9" id="KW-0963">Cytoplasm</keyword>
<comment type="function">
    <text evidence="9">Single strand-specific metallo-endoribonuclease involved in late-stage 70S ribosome quality control and in maturation of the 3' terminus of the 16S rRNA.</text>
</comment>
<keyword evidence="2 9" id="KW-0690">Ribosome biogenesis</keyword>